<dbReference type="Gene3D" id="3.40.50.720">
    <property type="entry name" value="NAD(P)-binding Rossmann-like Domain"/>
    <property type="match status" value="1"/>
</dbReference>
<dbReference type="STRING" id="1797994.A2227_07025"/>
<evidence type="ECO:0008006" key="8">
    <source>
        <dbReference type="Google" id="ProtNLM"/>
    </source>
</evidence>
<keyword evidence="1" id="KW-0560">Oxidoreductase</keyword>
<sequence length="292" mass="31708">MENPKIGFIGLGTMGRGMADNLKKTYPLCVYNRTRSRAEALAAAEIAGSPREAAERSEIIFTCVSDDRALEEILSGSGGLFEADLTGKILVDSGTTSLGLTEKIAREAKRKDFEFLDAPVTGSKSGAEEGKLMFMVGGKKEVFDRIVPVLKTMGERFVYCGRTPNGQSAKHALNLTLSLVLESYLEGLAFGLKAGVPLKAMEEIFGNSGAKNGIASFKMPYIKKRDFAPHFMLRLMNKDLKLAAEDRARFGVYAPLADEIIKIFDQALSRGNEDVSTIAKTLEKANGVSFSE</sequence>
<accession>A0A1F5SF63</accession>
<dbReference type="InterPro" id="IPR008927">
    <property type="entry name" value="6-PGluconate_DH-like_C_sf"/>
</dbReference>
<dbReference type="PANTHER" id="PTHR22981">
    <property type="entry name" value="3-HYDROXYISOBUTYRATE DEHYDROGENASE-RELATED"/>
    <property type="match status" value="1"/>
</dbReference>
<dbReference type="PIRSF" id="PIRSF000103">
    <property type="entry name" value="HIBADH"/>
    <property type="match status" value="1"/>
</dbReference>
<name>A0A1F5SF63_9BACT</name>
<dbReference type="InterPro" id="IPR006115">
    <property type="entry name" value="6PGDH_NADP-bd"/>
</dbReference>
<protein>
    <recommendedName>
        <fullName evidence="8">3-hydroxyisobutyrate dehydrogenase</fullName>
    </recommendedName>
</protein>
<proteinExistence type="predicted"/>
<dbReference type="Gene3D" id="1.10.1040.10">
    <property type="entry name" value="N-(1-d-carboxylethyl)-l-norvaline Dehydrogenase, domain 2"/>
    <property type="match status" value="1"/>
</dbReference>
<feature type="domain" description="3-hydroxyisobutyrate dehydrogenase-like NAD-binding" evidence="5">
    <location>
        <begin position="165"/>
        <end position="279"/>
    </location>
</feature>
<dbReference type="InterPro" id="IPR013328">
    <property type="entry name" value="6PGD_dom2"/>
</dbReference>
<dbReference type="InterPro" id="IPR015815">
    <property type="entry name" value="HIBADH-related"/>
</dbReference>
<dbReference type="SUPFAM" id="SSF48179">
    <property type="entry name" value="6-phosphogluconate dehydrogenase C-terminal domain-like"/>
    <property type="match status" value="1"/>
</dbReference>
<evidence type="ECO:0000313" key="6">
    <source>
        <dbReference type="EMBL" id="OGF25073.1"/>
    </source>
</evidence>
<organism evidence="6 7">
    <name type="scientific">Candidatus Falkowbacteria bacterium RIFOXYA2_FULL_47_19</name>
    <dbReference type="NCBI Taxonomy" id="1797994"/>
    <lineage>
        <taxon>Bacteria</taxon>
        <taxon>Candidatus Falkowiibacteriota</taxon>
    </lineage>
</organism>
<feature type="active site" evidence="3">
    <location>
        <position position="170"/>
    </location>
</feature>
<dbReference type="Proteomes" id="UP000178367">
    <property type="component" value="Unassembled WGS sequence"/>
</dbReference>
<dbReference type="SUPFAM" id="SSF51735">
    <property type="entry name" value="NAD(P)-binding Rossmann-fold domains"/>
    <property type="match status" value="1"/>
</dbReference>
<dbReference type="PANTHER" id="PTHR22981:SF7">
    <property type="entry name" value="3-HYDROXYISOBUTYRATE DEHYDROGENASE, MITOCHONDRIAL"/>
    <property type="match status" value="1"/>
</dbReference>
<evidence type="ECO:0000313" key="7">
    <source>
        <dbReference type="Proteomes" id="UP000178367"/>
    </source>
</evidence>
<dbReference type="PROSITE" id="PS00895">
    <property type="entry name" value="3_HYDROXYISOBUT_DH"/>
    <property type="match status" value="1"/>
</dbReference>
<evidence type="ECO:0000256" key="1">
    <source>
        <dbReference type="ARBA" id="ARBA00023002"/>
    </source>
</evidence>
<evidence type="ECO:0000259" key="4">
    <source>
        <dbReference type="Pfam" id="PF03446"/>
    </source>
</evidence>
<feature type="domain" description="6-phosphogluconate dehydrogenase NADP-binding" evidence="4">
    <location>
        <begin position="5"/>
        <end position="161"/>
    </location>
</feature>
<dbReference type="InterPro" id="IPR029154">
    <property type="entry name" value="HIBADH-like_NADP-bd"/>
</dbReference>
<gene>
    <name evidence="6" type="ORF">A2227_07025</name>
</gene>
<dbReference type="InterPro" id="IPR002204">
    <property type="entry name" value="3-OH-isobutyrate_DH-rel_CS"/>
</dbReference>
<evidence type="ECO:0000256" key="2">
    <source>
        <dbReference type="ARBA" id="ARBA00023027"/>
    </source>
</evidence>
<dbReference type="GO" id="GO:0050661">
    <property type="term" value="F:NADP binding"/>
    <property type="evidence" value="ECO:0007669"/>
    <property type="project" value="InterPro"/>
</dbReference>
<reference evidence="6 7" key="1">
    <citation type="journal article" date="2016" name="Nat. Commun.">
        <title>Thousands of microbial genomes shed light on interconnected biogeochemical processes in an aquifer system.</title>
        <authorList>
            <person name="Anantharaman K."/>
            <person name="Brown C.T."/>
            <person name="Hug L.A."/>
            <person name="Sharon I."/>
            <person name="Castelle C.J."/>
            <person name="Probst A.J."/>
            <person name="Thomas B.C."/>
            <person name="Singh A."/>
            <person name="Wilkins M.J."/>
            <person name="Karaoz U."/>
            <person name="Brodie E.L."/>
            <person name="Williams K.H."/>
            <person name="Hubbard S.S."/>
            <person name="Banfield J.F."/>
        </authorList>
    </citation>
    <scope>NUCLEOTIDE SEQUENCE [LARGE SCALE GENOMIC DNA]</scope>
</reference>
<dbReference type="AlphaFoldDB" id="A0A1F5SF63"/>
<dbReference type="Pfam" id="PF03446">
    <property type="entry name" value="NAD_binding_2"/>
    <property type="match status" value="1"/>
</dbReference>
<evidence type="ECO:0000256" key="3">
    <source>
        <dbReference type="PIRSR" id="PIRSR000103-1"/>
    </source>
</evidence>
<dbReference type="Pfam" id="PF14833">
    <property type="entry name" value="NAD_binding_11"/>
    <property type="match status" value="1"/>
</dbReference>
<dbReference type="EMBL" id="MFGB01000023">
    <property type="protein sequence ID" value="OGF25073.1"/>
    <property type="molecule type" value="Genomic_DNA"/>
</dbReference>
<evidence type="ECO:0000259" key="5">
    <source>
        <dbReference type="Pfam" id="PF14833"/>
    </source>
</evidence>
<comment type="caution">
    <text evidence="6">The sequence shown here is derived from an EMBL/GenBank/DDBJ whole genome shotgun (WGS) entry which is preliminary data.</text>
</comment>
<keyword evidence="2" id="KW-0520">NAD</keyword>
<dbReference type="GO" id="GO:0016054">
    <property type="term" value="P:organic acid catabolic process"/>
    <property type="evidence" value="ECO:0007669"/>
    <property type="project" value="UniProtKB-ARBA"/>
</dbReference>
<dbReference type="GO" id="GO:0016616">
    <property type="term" value="F:oxidoreductase activity, acting on the CH-OH group of donors, NAD or NADP as acceptor"/>
    <property type="evidence" value="ECO:0007669"/>
    <property type="project" value="TreeGrafter"/>
</dbReference>
<dbReference type="InterPro" id="IPR036291">
    <property type="entry name" value="NAD(P)-bd_dom_sf"/>
</dbReference>
<dbReference type="GO" id="GO:0051287">
    <property type="term" value="F:NAD binding"/>
    <property type="evidence" value="ECO:0007669"/>
    <property type="project" value="InterPro"/>
</dbReference>